<keyword evidence="3" id="KW-1185">Reference proteome</keyword>
<gene>
    <name evidence="2" type="ORF">CGXH109_LOCUS4820</name>
</gene>
<feature type="region of interest" description="Disordered" evidence="1">
    <location>
        <begin position="60"/>
        <end position="94"/>
    </location>
</feature>
<organism evidence="2 3">
    <name type="scientific">Colletotrichum noveboracense</name>
    <dbReference type="NCBI Taxonomy" id="2664923"/>
    <lineage>
        <taxon>Eukaryota</taxon>
        <taxon>Fungi</taxon>
        <taxon>Dikarya</taxon>
        <taxon>Ascomycota</taxon>
        <taxon>Pezizomycotina</taxon>
        <taxon>Sordariomycetes</taxon>
        <taxon>Hypocreomycetidae</taxon>
        <taxon>Glomerellales</taxon>
        <taxon>Glomerellaceae</taxon>
        <taxon>Colletotrichum</taxon>
        <taxon>Colletotrichum gloeosporioides species complex</taxon>
    </lineage>
</organism>
<protein>
    <submittedName>
        <fullName evidence="2">Uncharacterized protein</fullName>
    </submittedName>
</protein>
<sequence>MNPAPDRLPRLPASCTPCSRTGNDCIVLNSGGEETFSRAEIDRLEQRDKEFQTLHTFHVDEASTSNTMDQPTAEAGPAVISIENSTVSHGEGLG</sequence>
<evidence type="ECO:0000256" key="1">
    <source>
        <dbReference type="SAM" id="MobiDB-lite"/>
    </source>
</evidence>
<name>A0A9W4W3J0_9PEZI</name>
<evidence type="ECO:0000313" key="3">
    <source>
        <dbReference type="Proteomes" id="UP001152533"/>
    </source>
</evidence>
<dbReference type="Proteomes" id="UP001152533">
    <property type="component" value="Unassembled WGS sequence"/>
</dbReference>
<dbReference type="EMBL" id="CAMGZC010000017">
    <property type="protein sequence ID" value="CAI0641487.1"/>
    <property type="molecule type" value="Genomic_DNA"/>
</dbReference>
<reference evidence="2" key="1">
    <citation type="submission" date="2022-08" db="EMBL/GenBank/DDBJ databases">
        <authorList>
            <person name="Giroux E."/>
            <person name="Giroux E."/>
        </authorList>
    </citation>
    <scope>NUCLEOTIDE SEQUENCE</scope>
    <source>
        <strain evidence="2">H1091258</strain>
    </source>
</reference>
<evidence type="ECO:0000313" key="2">
    <source>
        <dbReference type="EMBL" id="CAI0641487.1"/>
    </source>
</evidence>
<dbReference type="AlphaFoldDB" id="A0A9W4W3J0"/>
<proteinExistence type="predicted"/>
<comment type="caution">
    <text evidence="2">The sequence shown here is derived from an EMBL/GenBank/DDBJ whole genome shotgun (WGS) entry which is preliminary data.</text>
</comment>
<accession>A0A9W4W3J0</accession>